<evidence type="ECO:0000259" key="24">
    <source>
        <dbReference type="PROSITE" id="PS50894"/>
    </source>
</evidence>
<dbReference type="CDD" id="cd06225">
    <property type="entry name" value="HAMP"/>
    <property type="match status" value="1"/>
</dbReference>
<dbReference type="InterPro" id="IPR036097">
    <property type="entry name" value="HisK_dim/P_sf"/>
</dbReference>
<evidence type="ECO:0000256" key="1">
    <source>
        <dbReference type="ARBA" id="ARBA00000085"/>
    </source>
</evidence>
<dbReference type="Gene3D" id="6.10.340.10">
    <property type="match status" value="1"/>
</dbReference>
<feature type="transmembrane region" description="Helical" evidence="18">
    <location>
        <begin position="21"/>
        <end position="43"/>
    </location>
</feature>
<dbReference type="PROSITE" id="PS50894">
    <property type="entry name" value="HPT"/>
    <property type="match status" value="1"/>
</dbReference>
<evidence type="ECO:0000256" key="7">
    <source>
        <dbReference type="ARBA" id="ARBA00022692"/>
    </source>
</evidence>
<dbReference type="InterPro" id="IPR001610">
    <property type="entry name" value="PAC"/>
</dbReference>
<keyword evidence="4" id="KW-1003">Cell membrane</keyword>
<dbReference type="InterPro" id="IPR000014">
    <property type="entry name" value="PAS"/>
</dbReference>
<dbReference type="InterPro" id="IPR000700">
    <property type="entry name" value="PAS-assoc_C"/>
</dbReference>
<dbReference type="PROSITE" id="PS50885">
    <property type="entry name" value="HAMP"/>
    <property type="match status" value="1"/>
</dbReference>
<evidence type="ECO:0000313" key="26">
    <source>
        <dbReference type="Proteomes" id="UP000318126"/>
    </source>
</evidence>
<dbReference type="SMART" id="SM00086">
    <property type="entry name" value="PAC"/>
    <property type="match status" value="1"/>
</dbReference>
<keyword evidence="8" id="KW-0547">Nucleotide-binding</keyword>
<keyword evidence="26" id="KW-1185">Reference proteome</keyword>
<dbReference type="GO" id="GO:0032006">
    <property type="term" value="P:regulation of TOR signaling"/>
    <property type="evidence" value="ECO:0007669"/>
    <property type="project" value="InterPro"/>
</dbReference>
<dbReference type="PROSITE" id="PS50112">
    <property type="entry name" value="PAS"/>
    <property type="match status" value="1"/>
</dbReference>
<evidence type="ECO:0000259" key="23">
    <source>
        <dbReference type="PROSITE" id="PS50885"/>
    </source>
</evidence>
<keyword evidence="10" id="KW-0067">ATP-binding</keyword>
<dbReference type="Pfam" id="PF13188">
    <property type="entry name" value="PAS_8"/>
    <property type="match status" value="1"/>
</dbReference>
<evidence type="ECO:0000259" key="19">
    <source>
        <dbReference type="PROSITE" id="PS50109"/>
    </source>
</evidence>
<dbReference type="EC" id="2.7.13.3" evidence="3"/>
<feature type="modified residue" description="4-aspartylphosphate" evidence="17">
    <location>
        <position position="1001"/>
    </location>
</feature>
<dbReference type="Pfam" id="PF00072">
    <property type="entry name" value="Response_reg"/>
    <property type="match status" value="2"/>
</dbReference>
<evidence type="ECO:0000256" key="10">
    <source>
        <dbReference type="ARBA" id="ARBA00022840"/>
    </source>
</evidence>
<organism evidence="25 26">
    <name type="scientific">Shewanella hanedai</name>
    <name type="common">Alteromonas hanedai</name>
    <dbReference type="NCBI Taxonomy" id="25"/>
    <lineage>
        <taxon>Bacteria</taxon>
        <taxon>Pseudomonadati</taxon>
        <taxon>Pseudomonadota</taxon>
        <taxon>Gammaproteobacteria</taxon>
        <taxon>Alteromonadales</taxon>
        <taxon>Shewanellaceae</taxon>
        <taxon>Shewanella</taxon>
    </lineage>
</organism>
<proteinExistence type="predicted"/>
<dbReference type="CDD" id="cd17546">
    <property type="entry name" value="REC_hyHK_CKI1_RcsC-like"/>
    <property type="match status" value="1"/>
</dbReference>
<dbReference type="FunFam" id="1.10.287.130:FF:000002">
    <property type="entry name" value="Two-component osmosensing histidine kinase"/>
    <property type="match status" value="1"/>
</dbReference>
<dbReference type="PANTHER" id="PTHR45339:SF1">
    <property type="entry name" value="HYBRID SIGNAL TRANSDUCTION HISTIDINE KINASE J"/>
    <property type="match status" value="1"/>
</dbReference>
<dbReference type="EMBL" id="VKGK01000018">
    <property type="protein sequence ID" value="TRY13527.1"/>
    <property type="molecule type" value="Genomic_DNA"/>
</dbReference>
<dbReference type="InterPro" id="IPR036890">
    <property type="entry name" value="HATPase_C_sf"/>
</dbReference>
<dbReference type="InterPro" id="IPR035965">
    <property type="entry name" value="PAS-like_dom_sf"/>
</dbReference>
<keyword evidence="11 18" id="KW-1133">Transmembrane helix</keyword>
<dbReference type="PRINTS" id="PR00344">
    <property type="entry name" value="BCTRLSENSOR"/>
</dbReference>
<evidence type="ECO:0000256" key="9">
    <source>
        <dbReference type="ARBA" id="ARBA00022777"/>
    </source>
</evidence>
<evidence type="ECO:0000256" key="5">
    <source>
        <dbReference type="ARBA" id="ARBA00022553"/>
    </source>
</evidence>
<dbReference type="Gene3D" id="3.30.450.20">
    <property type="entry name" value="PAS domain"/>
    <property type="match status" value="2"/>
</dbReference>
<dbReference type="Pfam" id="PF13426">
    <property type="entry name" value="PAS_9"/>
    <property type="match status" value="1"/>
</dbReference>
<feature type="domain" description="Response regulatory" evidence="20">
    <location>
        <begin position="945"/>
        <end position="1068"/>
    </location>
</feature>
<dbReference type="SMART" id="SM00448">
    <property type="entry name" value="REC"/>
    <property type="match status" value="2"/>
</dbReference>
<gene>
    <name evidence="25" type="ORF">FN961_14900</name>
</gene>
<dbReference type="SUPFAM" id="SSF47384">
    <property type="entry name" value="Homodimeric domain of signal transducing histidine kinase"/>
    <property type="match status" value="1"/>
</dbReference>
<feature type="modified residue" description="Phosphohistidine" evidence="16">
    <location>
        <position position="1334"/>
    </location>
</feature>
<dbReference type="Pfam" id="PF01627">
    <property type="entry name" value="Hpt"/>
    <property type="match status" value="1"/>
</dbReference>
<dbReference type="Gene3D" id="1.20.120.160">
    <property type="entry name" value="HPT domain"/>
    <property type="match status" value="1"/>
</dbReference>
<protein>
    <recommendedName>
        <fullName evidence="15">Sensory/regulatory protein RpfC</fullName>
        <ecNumber evidence="3">2.7.13.3</ecNumber>
    </recommendedName>
</protein>
<dbReference type="Proteomes" id="UP000318126">
    <property type="component" value="Unassembled WGS sequence"/>
</dbReference>
<dbReference type="InterPro" id="IPR015019">
    <property type="entry name" value="LAMTOR3"/>
</dbReference>
<feature type="domain" description="PAC" evidence="22">
    <location>
        <begin position="509"/>
        <end position="561"/>
    </location>
</feature>
<evidence type="ECO:0000256" key="4">
    <source>
        <dbReference type="ARBA" id="ARBA00022475"/>
    </source>
</evidence>
<accession>A0A553JM57</accession>
<comment type="catalytic activity">
    <reaction evidence="1">
        <text>ATP + protein L-histidine = ADP + protein N-phospho-L-histidine.</text>
        <dbReference type="EC" id="2.7.13.3"/>
    </reaction>
</comment>
<dbReference type="PROSITE" id="PS50110">
    <property type="entry name" value="RESPONSE_REGULATORY"/>
    <property type="match status" value="2"/>
</dbReference>
<evidence type="ECO:0000256" key="6">
    <source>
        <dbReference type="ARBA" id="ARBA00022679"/>
    </source>
</evidence>
<evidence type="ECO:0000256" key="12">
    <source>
        <dbReference type="ARBA" id="ARBA00023012"/>
    </source>
</evidence>
<dbReference type="InterPro" id="IPR003594">
    <property type="entry name" value="HATPase_dom"/>
</dbReference>
<dbReference type="GO" id="GO:0000155">
    <property type="term" value="F:phosphorelay sensor kinase activity"/>
    <property type="evidence" value="ECO:0007669"/>
    <property type="project" value="InterPro"/>
</dbReference>
<dbReference type="SUPFAM" id="SSF55874">
    <property type="entry name" value="ATPase domain of HSP90 chaperone/DNA topoisomerase II/histidine kinase"/>
    <property type="match status" value="1"/>
</dbReference>
<dbReference type="SMART" id="SM00387">
    <property type="entry name" value="HATPase_c"/>
    <property type="match status" value="1"/>
</dbReference>
<evidence type="ECO:0000256" key="11">
    <source>
        <dbReference type="ARBA" id="ARBA00022989"/>
    </source>
</evidence>
<reference evidence="26" key="1">
    <citation type="submission" date="2019-07" db="EMBL/GenBank/DDBJ databases">
        <title>Shewanella sp. YLB-08 draft genomic sequence.</title>
        <authorList>
            <person name="Yu L."/>
        </authorList>
    </citation>
    <scope>NUCLEOTIDE SEQUENCE [LARGE SCALE GENOMIC DNA]</scope>
    <source>
        <strain evidence="26">JCM 20706</strain>
    </source>
</reference>
<evidence type="ECO:0000259" key="22">
    <source>
        <dbReference type="PROSITE" id="PS50113"/>
    </source>
</evidence>
<dbReference type="Pfam" id="PF00512">
    <property type="entry name" value="HisKA"/>
    <property type="match status" value="1"/>
</dbReference>
<feature type="domain" description="HAMP" evidence="23">
    <location>
        <begin position="370"/>
        <end position="422"/>
    </location>
</feature>
<dbReference type="SMART" id="SM01278">
    <property type="entry name" value="MAPKK1_Int"/>
    <property type="match status" value="1"/>
</dbReference>
<feature type="domain" description="PAS" evidence="21">
    <location>
        <begin position="451"/>
        <end position="493"/>
    </location>
</feature>
<evidence type="ECO:0000256" key="15">
    <source>
        <dbReference type="ARBA" id="ARBA00068150"/>
    </source>
</evidence>
<dbReference type="PROSITE" id="PS50109">
    <property type="entry name" value="HIS_KIN"/>
    <property type="match status" value="1"/>
</dbReference>
<dbReference type="CDD" id="cd00156">
    <property type="entry name" value="REC"/>
    <property type="match status" value="1"/>
</dbReference>
<comment type="subcellular location">
    <subcellularLocation>
        <location evidence="2">Cell membrane</location>
        <topology evidence="2">Multi-pass membrane protein</topology>
    </subcellularLocation>
</comment>
<keyword evidence="6" id="KW-0808">Transferase</keyword>
<dbReference type="InterPro" id="IPR011006">
    <property type="entry name" value="CheY-like_superfamily"/>
</dbReference>
<evidence type="ECO:0000256" key="3">
    <source>
        <dbReference type="ARBA" id="ARBA00012438"/>
    </source>
</evidence>
<keyword evidence="9" id="KW-0418">Kinase</keyword>
<keyword evidence="7 18" id="KW-0812">Transmembrane</keyword>
<dbReference type="PANTHER" id="PTHR45339">
    <property type="entry name" value="HYBRID SIGNAL TRANSDUCTION HISTIDINE KINASE J"/>
    <property type="match status" value="1"/>
</dbReference>
<dbReference type="InterPro" id="IPR001789">
    <property type="entry name" value="Sig_transdc_resp-reg_receiver"/>
</dbReference>
<dbReference type="SUPFAM" id="SSF55785">
    <property type="entry name" value="PYP-like sensor domain (PAS domain)"/>
    <property type="match status" value="2"/>
</dbReference>
<dbReference type="GO" id="GO:0005886">
    <property type="term" value="C:plasma membrane"/>
    <property type="evidence" value="ECO:0007669"/>
    <property type="project" value="UniProtKB-SubCell"/>
</dbReference>
<dbReference type="SMART" id="SM00388">
    <property type="entry name" value="HisKA"/>
    <property type="match status" value="1"/>
</dbReference>
<dbReference type="GO" id="GO:0005524">
    <property type="term" value="F:ATP binding"/>
    <property type="evidence" value="ECO:0007669"/>
    <property type="project" value="UniProtKB-KW"/>
</dbReference>
<dbReference type="CDD" id="cd18773">
    <property type="entry name" value="PDC1_HK_sensor"/>
    <property type="match status" value="1"/>
</dbReference>
<evidence type="ECO:0000313" key="25">
    <source>
        <dbReference type="EMBL" id="TRY13527.1"/>
    </source>
</evidence>
<dbReference type="Pfam" id="PF00672">
    <property type="entry name" value="HAMP"/>
    <property type="match status" value="1"/>
</dbReference>
<evidence type="ECO:0000259" key="20">
    <source>
        <dbReference type="PROSITE" id="PS50110"/>
    </source>
</evidence>
<dbReference type="Gene3D" id="3.40.50.2300">
    <property type="match status" value="2"/>
</dbReference>
<evidence type="ECO:0000256" key="8">
    <source>
        <dbReference type="ARBA" id="ARBA00022741"/>
    </source>
</evidence>
<comment type="caution">
    <text evidence="25">The sequence shown here is derived from an EMBL/GenBank/DDBJ whole genome shotgun (WGS) entry which is preliminary data.</text>
</comment>
<feature type="domain" description="Response regulatory" evidence="20">
    <location>
        <begin position="1105"/>
        <end position="1227"/>
    </location>
</feature>
<feature type="domain" description="HPt" evidence="24">
    <location>
        <begin position="1295"/>
        <end position="1388"/>
    </location>
</feature>
<dbReference type="InterPro" id="IPR036641">
    <property type="entry name" value="HPT_dom_sf"/>
</dbReference>
<dbReference type="CDD" id="cd00082">
    <property type="entry name" value="HisKA"/>
    <property type="match status" value="1"/>
</dbReference>
<evidence type="ECO:0000259" key="21">
    <source>
        <dbReference type="PROSITE" id="PS50112"/>
    </source>
</evidence>
<sequence>MDEISTKQVNRSYKKYHSLSLSLTLWFLALSLLPLIGVSWFSYEQAKLSLVNSAEDELTQSSVLTTQAIESWFEYRLLDLRVEAESGHMSEMLSSLSQGLVSSQQTPTEYVKGPDWYKRMETEQSHVTTLVDEYDYISDIYLIDPSGNILYSVAKEEDLGENIYSPVLRYSYFSASVQNALNTGKVSFSGIDRYPLSSAPISSFIVSAMFDENAQAIGAMAIQLRFEPIFRSMNLAVGKKSSLTHYLVDENGLLLSPIQDNWDEVTVKSIDTDQFRAWLKTRAKSDRVESVEVVKITGIDSTTLEYMGPNGKNVIGLHQSVSLAGVDWLLISEVDRDEAMGEINWLARMTLILVVITIFVVILTSIFVARKITRPVQKLVKANLDVAKGEKVELVQINSNNEISLLADAFNELLVTRSTYEDSLRVANLQAVEALNRLENQKFALDQHAIVVITDVNGTITYVNRLFTEISGYSEQELIGKNHRLLNSGHHPKAFFAQMYSVISKGEVWNAEICNRAKDGSYYWVDTTVVPFNNPAGELESYIAIRADITERKESDLLVKKGLSLMLSVMESTDNGILVTDPDGEVLQFNHRFCDIWAITPETLKNLEHGEFAYMDKLQLLDGDSFVGSIERLYQEPEQEGFDTLFFKDGRVFEQVSLPMNSGKEFLGRVWSFHDISQRMKTQHELQIAKEAAESAVKAKSEFLASMSHEIRTPMNGVLGMLGLLYNSKLTDFQQRRVGIAQSSAQSLLTLINDILDYSKIDAGKLDLEELEFNLRGLLGEFAEGMAHQAQHKNIELILDLKGIEQAYVRGDPSRLRQALTNLVSNAIKFTHEGEITIRAKLLPSQDDGLWRFTCSVTDTGIGIPKEKLVSLFDFFSQVDSSTTRKFGGTGLGLAIVKKICCLMGGDISVKSEVGKGSCFEFEIDLVRSDHSQLVVPTVNIEQLTLLVVDDNHTNREVIIEQLALWGASVVGAQSAVEALELCAAREQDPSVPQFDVAFLDMQMADIDGAELGRRLKSDIRFEAIKLVMMTSMSQIGDAKFFADLGFSGYFPKPTTTSDLFDALSIIFDDGKAMQGAQPLVTHHYLQTLAHINDHQTSQLPESVTILLVEDNYVNQLVATGILEDLNVSVNVADNGLQALKMLQEETETSYSLILMDCQMPEMDGYEATRQIRAGVAGEECKRIPIIAMTANAMMGDKEKCFDAGMDDYLAKPIDPNKLHLKLNQWLVVEEVNLQVKGNAPLQLVTNEVNTLETSKQQDSSFIPNIQPASIIGNNMMDDKMLWDKVSLMKRAMGKEALFNSIIHLFLEDMPSKLKELKLALSESNIKEIIEVSHTIKGVAANVSGELLREQAALIELAAKEEDVVKAQSHLSALCTAYEELSTKIVEHQKLPKIDRNTETFMSRKDVEKNLSQLSKLLADGSYINMEEFSALNRASDDKNVQNTFDQLLTQLNDFDYLEATATLNIVMERYRNSVSSTAGAS</sequence>
<evidence type="ECO:0000256" key="2">
    <source>
        <dbReference type="ARBA" id="ARBA00004651"/>
    </source>
</evidence>
<dbReference type="PROSITE" id="PS50113">
    <property type="entry name" value="PAC"/>
    <property type="match status" value="1"/>
</dbReference>
<evidence type="ECO:0000256" key="14">
    <source>
        <dbReference type="ARBA" id="ARBA00064003"/>
    </source>
</evidence>
<feature type="transmembrane region" description="Helical" evidence="18">
    <location>
        <begin position="345"/>
        <end position="369"/>
    </location>
</feature>
<feature type="modified residue" description="4-aspartylphosphate" evidence="17">
    <location>
        <position position="1157"/>
    </location>
</feature>
<evidence type="ECO:0000256" key="13">
    <source>
        <dbReference type="ARBA" id="ARBA00023136"/>
    </source>
</evidence>
<dbReference type="Gene3D" id="3.30.565.10">
    <property type="entry name" value="Histidine kinase-like ATPase, C-terminal domain"/>
    <property type="match status" value="1"/>
</dbReference>
<evidence type="ECO:0000256" key="16">
    <source>
        <dbReference type="PROSITE-ProRule" id="PRU00110"/>
    </source>
</evidence>
<feature type="domain" description="Histidine kinase" evidence="19">
    <location>
        <begin position="706"/>
        <end position="928"/>
    </location>
</feature>
<dbReference type="FunFam" id="3.30.565.10:FF:000010">
    <property type="entry name" value="Sensor histidine kinase RcsC"/>
    <property type="match status" value="1"/>
</dbReference>
<dbReference type="InterPro" id="IPR003661">
    <property type="entry name" value="HisK_dim/P_dom"/>
</dbReference>
<keyword evidence="13 18" id="KW-0472">Membrane</keyword>
<evidence type="ECO:0000256" key="18">
    <source>
        <dbReference type="SAM" id="Phobius"/>
    </source>
</evidence>
<dbReference type="InterPro" id="IPR004358">
    <property type="entry name" value="Sig_transdc_His_kin-like_C"/>
</dbReference>
<dbReference type="InterPro" id="IPR003660">
    <property type="entry name" value="HAMP_dom"/>
</dbReference>
<dbReference type="SMART" id="SM00091">
    <property type="entry name" value="PAS"/>
    <property type="match status" value="2"/>
</dbReference>
<comment type="subunit">
    <text evidence="14">At low DSF concentrations, interacts with RpfF.</text>
</comment>
<dbReference type="CDD" id="cd16922">
    <property type="entry name" value="HATPase_EvgS-ArcB-TorS-like"/>
    <property type="match status" value="1"/>
</dbReference>
<dbReference type="OrthoDB" id="9810730at2"/>
<dbReference type="Gene3D" id="1.10.287.130">
    <property type="match status" value="1"/>
</dbReference>
<keyword evidence="5 17" id="KW-0597">Phosphoprotein</keyword>
<dbReference type="CDD" id="cd00130">
    <property type="entry name" value="PAS"/>
    <property type="match status" value="2"/>
</dbReference>
<dbReference type="Pfam" id="PF02518">
    <property type="entry name" value="HATPase_c"/>
    <property type="match status" value="1"/>
</dbReference>
<name>A0A553JM57_SHEHA</name>
<dbReference type="NCBIfam" id="TIGR00229">
    <property type="entry name" value="sensory_box"/>
    <property type="match status" value="1"/>
</dbReference>
<dbReference type="InterPro" id="IPR008207">
    <property type="entry name" value="Sig_transdc_His_kin_Hpt_dom"/>
</dbReference>
<dbReference type="SUPFAM" id="SSF47226">
    <property type="entry name" value="Histidine-containing phosphotransfer domain, HPT domain"/>
    <property type="match status" value="1"/>
</dbReference>
<dbReference type="SUPFAM" id="SSF52172">
    <property type="entry name" value="CheY-like"/>
    <property type="match status" value="2"/>
</dbReference>
<keyword evidence="12" id="KW-0902">Two-component regulatory system</keyword>
<dbReference type="InterPro" id="IPR005467">
    <property type="entry name" value="His_kinase_dom"/>
</dbReference>
<evidence type="ECO:0000256" key="17">
    <source>
        <dbReference type="PROSITE-ProRule" id="PRU00169"/>
    </source>
</evidence>
<dbReference type="RefSeq" id="WP_144040973.1">
    <property type="nucleotide sequence ID" value="NZ_BMPL01000011.1"/>
</dbReference>